<dbReference type="EMBL" id="OE006033">
    <property type="protein sequence ID" value="CAD7462414.1"/>
    <property type="molecule type" value="Genomic_DNA"/>
</dbReference>
<feature type="compositionally biased region" description="Basic and acidic residues" evidence="1">
    <location>
        <begin position="425"/>
        <end position="435"/>
    </location>
</feature>
<evidence type="ECO:0000256" key="1">
    <source>
        <dbReference type="SAM" id="MobiDB-lite"/>
    </source>
</evidence>
<accession>A0A7R9IPU7</accession>
<dbReference type="AlphaFoldDB" id="A0A7R9IPU7"/>
<feature type="compositionally biased region" description="Pro residues" evidence="1">
    <location>
        <begin position="541"/>
        <end position="552"/>
    </location>
</feature>
<feature type="region of interest" description="Disordered" evidence="1">
    <location>
        <begin position="393"/>
        <end position="443"/>
    </location>
</feature>
<reference evidence="2" key="1">
    <citation type="submission" date="2020-11" db="EMBL/GenBank/DDBJ databases">
        <authorList>
            <person name="Tran Van P."/>
        </authorList>
    </citation>
    <scope>NUCLEOTIDE SEQUENCE</scope>
</reference>
<feature type="compositionally biased region" description="Polar residues" evidence="1">
    <location>
        <begin position="171"/>
        <end position="188"/>
    </location>
</feature>
<gene>
    <name evidence="2" type="ORF">TTEB3V08_LOCUS10307</name>
</gene>
<sequence>MSYTLAITPSYSSDVSYTLAITPSYSSDVSYTLAITPSYSSDVSYTLAITPSYSSDVSYTLAITPSYSSDMSYTLAITPSYSSDMSYTLAITPSYSSDMSYTLAITPSYSSDMSNTLAITLSYSLDVSYTLAITPSYSLDILQEEKSILLSLEQVLKERCCELEKEVTSLRQGSFKRQGSSSNKQGGSTPAEDEGISSSDQDHSLTSDDVEREPMVYEMFAVRNDTILVDSNRVSAVMTETSVDDEEDNNNNMKIVGVHDDEEDDEETTIDEVIEELRNIINDAETEAYAAEAAENAKRRQKELEERRDEEKRKTRKLEIEEERMRAQQKSGGDFNVRRISVEYHREDHYINVEVPDDPDIIPGRLLPQPPRRTRSLSHLACRDYADDSVIPSGRSPFFEDFDDGTSLRSSEEGEEDSDSLLSASRERDKKRDAAGGRLSDSFAPKENKHYEKIFTYNVSTAKSCVRSDQYLDDRHPQDLEINRSKSFHLISQDNPEAEEGLGKREERLLQDVVEKSRRTLTGQKRGSLEGLFHGVDSTPPIQPDRPQPGNPPSTVKEGEDRASQLLLPGKRL</sequence>
<feature type="region of interest" description="Disordered" evidence="1">
    <location>
        <begin position="518"/>
        <end position="573"/>
    </location>
</feature>
<feature type="region of interest" description="Disordered" evidence="1">
    <location>
        <begin position="292"/>
        <end position="315"/>
    </location>
</feature>
<name>A0A7R9IPU7_9NEOP</name>
<protein>
    <submittedName>
        <fullName evidence="2">Uncharacterized protein</fullName>
    </submittedName>
</protein>
<evidence type="ECO:0000313" key="2">
    <source>
        <dbReference type="EMBL" id="CAD7462414.1"/>
    </source>
</evidence>
<feature type="region of interest" description="Disordered" evidence="1">
    <location>
        <begin position="171"/>
        <end position="212"/>
    </location>
</feature>
<organism evidence="2">
    <name type="scientific">Timema tahoe</name>
    <dbReference type="NCBI Taxonomy" id="61484"/>
    <lineage>
        <taxon>Eukaryota</taxon>
        <taxon>Metazoa</taxon>
        <taxon>Ecdysozoa</taxon>
        <taxon>Arthropoda</taxon>
        <taxon>Hexapoda</taxon>
        <taxon>Insecta</taxon>
        <taxon>Pterygota</taxon>
        <taxon>Neoptera</taxon>
        <taxon>Polyneoptera</taxon>
        <taxon>Phasmatodea</taxon>
        <taxon>Timematodea</taxon>
        <taxon>Timematoidea</taxon>
        <taxon>Timematidae</taxon>
        <taxon>Timema</taxon>
    </lineage>
</organism>
<feature type="compositionally biased region" description="Basic and acidic residues" evidence="1">
    <location>
        <begin position="295"/>
        <end position="315"/>
    </location>
</feature>
<proteinExistence type="predicted"/>